<dbReference type="AlphaFoldDB" id="A0A1H9W3G4"/>
<dbReference type="STRING" id="402600.SAMN05216188_13041"/>
<evidence type="ECO:0000313" key="4">
    <source>
        <dbReference type="Proteomes" id="UP000199352"/>
    </source>
</evidence>
<proteinExistence type="predicted"/>
<gene>
    <name evidence="3" type="ORF">SAMN05216188_13041</name>
</gene>
<feature type="signal peptide" evidence="2">
    <location>
        <begin position="1"/>
        <end position="27"/>
    </location>
</feature>
<reference evidence="4" key="1">
    <citation type="submission" date="2016-10" db="EMBL/GenBank/DDBJ databases">
        <authorList>
            <person name="Varghese N."/>
            <person name="Submissions S."/>
        </authorList>
    </citation>
    <scope>NUCLEOTIDE SEQUENCE [LARGE SCALE GENOMIC DNA]</scope>
    <source>
        <strain evidence="4">CGMCC 4.3525</strain>
    </source>
</reference>
<accession>A0A1H9W3G4</accession>
<name>A0A1H9W3G4_9PSEU</name>
<feature type="region of interest" description="Disordered" evidence="1">
    <location>
        <begin position="361"/>
        <end position="393"/>
    </location>
</feature>
<protein>
    <submittedName>
        <fullName evidence="3">Deoxyribonuclease NucA/NucB</fullName>
    </submittedName>
</protein>
<feature type="compositionally biased region" description="Basic and acidic residues" evidence="1">
    <location>
        <begin position="384"/>
        <end position="393"/>
    </location>
</feature>
<evidence type="ECO:0000313" key="3">
    <source>
        <dbReference type="EMBL" id="SES28281.1"/>
    </source>
</evidence>
<dbReference type="Proteomes" id="UP000199352">
    <property type="component" value="Unassembled WGS sequence"/>
</dbReference>
<organism evidence="3 4">
    <name type="scientific">Lentzea xinjiangensis</name>
    <dbReference type="NCBI Taxonomy" id="402600"/>
    <lineage>
        <taxon>Bacteria</taxon>
        <taxon>Bacillati</taxon>
        <taxon>Actinomycetota</taxon>
        <taxon>Actinomycetes</taxon>
        <taxon>Pseudonocardiales</taxon>
        <taxon>Pseudonocardiaceae</taxon>
        <taxon>Lentzea</taxon>
    </lineage>
</organism>
<feature type="chain" id="PRO_5038664711" evidence="2">
    <location>
        <begin position="28"/>
        <end position="486"/>
    </location>
</feature>
<sequence length="486" mass="53479">MVKRRSVLMSVALSAVATVLFASAASAEPVDNAGQKDQLTYKVVPYVITDPHLVKNPQLILDELAKRGDLSGLGISPADGGPSKIHGRAAVAEPRSYVVDSSRFPRGSLPSDRYDYAEFSECTASGSEAYNDEGWIKNRYSYCQNHVIVMPAYVCGLFPPSCRQVGTYMSVNTMIGYGKQEGWDFQGLPEWRFADFYLDVNVLQATGPFADPRATMEAEIECDGDYPGQPPSGVDPDNACVPGGRDVTERPISEWRVNRGADFDIGSEGVAPAADKGEQIAVGEFYFDYDFDLPGAWVQLFDPESPAGGMRFDSAWYNQQSTKGSVFDRATPGFSFTKSDPDVAGAAVHIEEARANPAATVPTKPDKVLHGATPSDPLHRLPRAKSEGHRVRADHNRDVSTNFCDTVAMPPKPPTGGPYDCDEYALASTYEGAAQFYHDEQPQNELNYSVRWVNSEQNQEAGRRIGRWYENDRILDREAFFIPIRP</sequence>
<dbReference type="EMBL" id="FOFR01000030">
    <property type="protein sequence ID" value="SES28281.1"/>
    <property type="molecule type" value="Genomic_DNA"/>
</dbReference>
<keyword evidence="2" id="KW-0732">Signal</keyword>
<keyword evidence="4" id="KW-1185">Reference proteome</keyword>
<evidence type="ECO:0000256" key="2">
    <source>
        <dbReference type="SAM" id="SignalP"/>
    </source>
</evidence>
<evidence type="ECO:0000256" key="1">
    <source>
        <dbReference type="SAM" id="MobiDB-lite"/>
    </source>
</evidence>